<dbReference type="RefSeq" id="WP_242611023.1">
    <property type="nucleotide sequence ID" value="NZ_POQT01000006.1"/>
</dbReference>
<dbReference type="PROSITE" id="PS50263">
    <property type="entry name" value="CN_HYDROLASE"/>
    <property type="match status" value="1"/>
</dbReference>
<dbReference type="UniPathway" id="UPA00666"/>
<feature type="transmembrane region" description="Helical" evidence="8">
    <location>
        <begin position="175"/>
        <end position="203"/>
    </location>
</feature>
<comment type="pathway">
    <text evidence="8">Protein modification; lipoprotein biosynthesis (N-acyl transfer).</text>
</comment>
<evidence type="ECO:0000313" key="11">
    <source>
        <dbReference type="EMBL" id="RZU31682.1"/>
    </source>
</evidence>
<keyword evidence="4 8" id="KW-0812">Transmembrane</keyword>
<keyword evidence="5 8" id="KW-1133">Transmembrane helix</keyword>
<evidence type="ECO:0000256" key="4">
    <source>
        <dbReference type="ARBA" id="ARBA00022692"/>
    </source>
</evidence>
<dbReference type="InterPro" id="IPR004563">
    <property type="entry name" value="Apolipo_AcylTrfase"/>
</dbReference>
<evidence type="ECO:0000256" key="3">
    <source>
        <dbReference type="ARBA" id="ARBA00022679"/>
    </source>
</evidence>
<dbReference type="Gene3D" id="3.60.110.10">
    <property type="entry name" value="Carbon-nitrogen hydrolase"/>
    <property type="match status" value="1"/>
</dbReference>
<feature type="domain" description="CN hydrolase" evidence="10">
    <location>
        <begin position="247"/>
        <end position="498"/>
    </location>
</feature>
<dbReference type="EMBL" id="SHKV01000001">
    <property type="protein sequence ID" value="RZU31682.1"/>
    <property type="molecule type" value="Genomic_DNA"/>
</dbReference>
<keyword evidence="2 8" id="KW-1003">Cell membrane</keyword>
<name>A0A4Q7Y4A6_9ACTN</name>
<comment type="subcellular location">
    <subcellularLocation>
        <location evidence="1 8">Cell membrane</location>
        <topology evidence="1 8">Multi-pass membrane protein</topology>
    </subcellularLocation>
</comment>
<keyword evidence="11" id="KW-0449">Lipoprotein</keyword>
<dbReference type="HAMAP" id="MF_01148">
    <property type="entry name" value="Lnt"/>
    <property type="match status" value="1"/>
</dbReference>
<organism evidence="11 12">
    <name type="scientific">Blastococcus saxobsidens</name>
    <dbReference type="NCBI Taxonomy" id="138336"/>
    <lineage>
        <taxon>Bacteria</taxon>
        <taxon>Bacillati</taxon>
        <taxon>Actinomycetota</taxon>
        <taxon>Actinomycetes</taxon>
        <taxon>Geodermatophilales</taxon>
        <taxon>Geodermatophilaceae</taxon>
        <taxon>Blastococcus</taxon>
    </lineage>
</organism>
<accession>A0A4Q7Y4A6</accession>
<dbReference type="EC" id="2.3.1.269" evidence="8"/>
<dbReference type="AlphaFoldDB" id="A0A4Q7Y4A6"/>
<gene>
    <name evidence="8" type="primary">lnt</name>
    <name evidence="11" type="ORF">BKA19_1359</name>
</gene>
<proteinExistence type="inferred from homology"/>
<dbReference type="Pfam" id="PF00795">
    <property type="entry name" value="CN_hydrolase"/>
    <property type="match status" value="1"/>
</dbReference>
<keyword evidence="12" id="KW-1185">Reference proteome</keyword>
<comment type="caution">
    <text evidence="8">Lacks conserved residue(s) required for the propagation of feature annotation.</text>
</comment>
<feature type="transmembrane region" description="Helical" evidence="8">
    <location>
        <begin position="215"/>
        <end position="235"/>
    </location>
</feature>
<comment type="similarity">
    <text evidence="8">Belongs to the CN hydrolase family. Apolipoprotein N-acyltransferase subfamily.</text>
</comment>
<dbReference type="GO" id="GO:0042158">
    <property type="term" value="P:lipoprotein biosynthetic process"/>
    <property type="evidence" value="ECO:0007669"/>
    <property type="project" value="UniProtKB-UniRule"/>
</dbReference>
<evidence type="ECO:0000256" key="1">
    <source>
        <dbReference type="ARBA" id="ARBA00004651"/>
    </source>
</evidence>
<dbReference type="InterPro" id="IPR036526">
    <property type="entry name" value="C-N_Hydrolase_sf"/>
</dbReference>
<comment type="catalytic activity">
    <reaction evidence="8">
        <text>N-terminal S-1,2-diacyl-sn-glyceryl-L-cysteinyl-[lipoprotein] + a glycerophospholipid = N-acyl-S-1,2-diacyl-sn-glyceryl-L-cysteinyl-[lipoprotein] + a 2-acyl-sn-glycero-3-phospholipid + H(+)</text>
        <dbReference type="Rhea" id="RHEA:48228"/>
        <dbReference type="Rhea" id="RHEA-COMP:14681"/>
        <dbReference type="Rhea" id="RHEA-COMP:14684"/>
        <dbReference type="ChEBI" id="CHEBI:15378"/>
        <dbReference type="ChEBI" id="CHEBI:136912"/>
        <dbReference type="ChEBI" id="CHEBI:140656"/>
        <dbReference type="ChEBI" id="CHEBI:140657"/>
        <dbReference type="ChEBI" id="CHEBI:140660"/>
        <dbReference type="EC" id="2.3.1.269"/>
    </reaction>
</comment>
<dbReference type="CDD" id="cd07571">
    <property type="entry name" value="ALP_N-acyl_transferase"/>
    <property type="match status" value="1"/>
</dbReference>
<evidence type="ECO:0000256" key="9">
    <source>
        <dbReference type="SAM" id="MobiDB-lite"/>
    </source>
</evidence>
<evidence type="ECO:0000256" key="7">
    <source>
        <dbReference type="ARBA" id="ARBA00023315"/>
    </source>
</evidence>
<evidence type="ECO:0000256" key="5">
    <source>
        <dbReference type="ARBA" id="ARBA00022989"/>
    </source>
</evidence>
<dbReference type="GO" id="GO:0016410">
    <property type="term" value="F:N-acyltransferase activity"/>
    <property type="evidence" value="ECO:0007669"/>
    <property type="project" value="UniProtKB-UniRule"/>
</dbReference>
<dbReference type="GO" id="GO:0005886">
    <property type="term" value="C:plasma membrane"/>
    <property type="evidence" value="ECO:0007669"/>
    <property type="project" value="UniProtKB-SubCell"/>
</dbReference>
<feature type="transmembrane region" description="Helical" evidence="8">
    <location>
        <begin position="108"/>
        <end position="129"/>
    </location>
</feature>
<dbReference type="Proteomes" id="UP000292507">
    <property type="component" value="Unassembled WGS sequence"/>
</dbReference>
<evidence type="ECO:0000256" key="6">
    <source>
        <dbReference type="ARBA" id="ARBA00023136"/>
    </source>
</evidence>
<dbReference type="Pfam" id="PF20154">
    <property type="entry name" value="LNT_N"/>
    <property type="match status" value="1"/>
</dbReference>
<keyword evidence="6 8" id="KW-0472">Membrane</keyword>
<dbReference type="NCBIfam" id="TIGR00546">
    <property type="entry name" value="lnt"/>
    <property type="match status" value="1"/>
</dbReference>
<dbReference type="PANTHER" id="PTHR38686">
    <property type="entry name" value="APOLIPOPROTEIN N-ACYLTRANSFERASE"/>
    <property type="match status" value="1"/>
</dbReference>
<sequence length="541" mass="56131">MPAGIGGPATGTLPPPAPPGATPEPGTPRAARTLPWRTLLAAVGGLGMMLAFPGAALVPLAVLGPMALALAVHGRGVRSGLWLGLVMGLAFFVPLLSWTGIYVGSFPWLALAVVQALYLALLGGVSALVTRLPAWPVWTAALWVAQEALRGRAPFGGFPWGRLGLSQTDGPLLSLAAYGGVPLLGFAVALTGTLLAAVVLAVLRAGRGGALRAAAGSLAAAVAVPLVGAVAWLPLPGPSLTQGGPTSTVAVIQGDVPRAGLDFNAQRRAVLDNHVQRTLELAAAVAAGEQPQPDLVIWPENSSDIDPYTNADAARQIDRAAATIGVPVLVGAVVDGPGRYVSNTAIVWDPRDGPGDTYVKRHPVPFGEYIPYRSFFRLFSEQVDLVRRDFAAGDEVGLLDVGGVRLGDLICFEVVYDGLVRDVADAGMLVVQTNNATFGYTDESEQQLAMSRVRAVEHGRTVAIAATSGISAIVAPDGTVVRSSELFTPDVFVEEIAQRDDRTLASRVGSGPEWVLTALGLGAVLVVVRRDRARRRAGTAA</sequence>
<evidence type="ECO:0000256" key="2">
    <source>
        <dbReference type="ARBA" id="ARBA00022475"/>
    </source>
</evidence>
<feature type="transmembrane region" description="Helical" evidence="8">
    <location>
        <begin position="39"/>
        <end position="61"/>
    </location>
</feature>
<dbReference type="PANTHER" id="PTHR38686:SF1">
    <property type="entry name" value="APOLIPOPROTEIN N-ACYLTRANSFERASE"/>
    <property type="match status" value="1"/>
</dbReference>
<dbReference type="InterPro" id="IPR003010">
    <property type="entry name" value="C-N_Hydrolase"/>
</dbReference>
<feature type="region of interest" description="Disordered" evidence="9">
    <location>
        <begin position="1"/>
        <end position="30"/>
    </location>
</feature>
<keyword evidence="7 8" id="KW-0012">Acyltransferase</keyword>
<feature type="transmembrane region" description="Helical" evidence="8">
    <location>
        <begin position="81"/>
        <end position="101"/>
    </location>
</feature>
<reference evidence="11 12" key="1">
    <citation type="submission" date="2019-02" db="EMBL/GenBank/DDBJ databases">
        <title>Sequencing the genomes of 1000 actinobacteria strains.</title>
        <authorList>
            <person name="Klenk H.-P."/>
        </authorList>
    </citation>
    <scope>NUCLEOTIDE SEQUENCE [LARGE SCALE GENOMIC DNA]</scope>
    <source>
        <strain evidence="11 12">DSM 44509</strain>
    </source>
</reference>
<comment type="caution">
    <text evidence="11">The sequence shown here is derived from an EMBL/GenBank/DDBJ whole genome shotgun (WGS) entry which is preliminary data.</text>
</comment>
<protein>
    <recommendedName>
        <fullName evidence="8">Apolipoprotein N-acyltransferase</fullName>
        <shortName evidence="8">ALP N-acyltransferase</shortName>
        <ecNumber evidence="8">2.3.1.269</ecNumber>
    </recommendedName>
</protein>
<evidence type="ECO:0000256" key="8">
    <source>
        <dbReference type="HAMAP-Rule" id="MF_01148"/>
    </source>
</evidence>
<keyword evidence="3 8" id="KW-0808">Transferase</keyword>
<feature type="compositionally biased region" description="Pro residues" evidence="9">
    <location>
        <begin position="13"/>
        <end position="26"/>
    </location>
</feature>
<evidence type="ECO:0000313" key="12">
    <source>
        <dbReference type="Proteomes" id="UP000292507"/>
    </source>
</evidence>
<dbReference type="InterPro" id="IPR045378">
    <property type="entry name" value="LNT_N"/>
</dbReference>
<dbReference type="SUPFAM" id="SSF56317">
    <property type="entry name" value="Carbon-nitrogen hydrolase"/>
    <property type="match status" value="1"/>
</dbReference>
<comment type="function">
    <text evidence="8">Catalyzes the phospholipid dependent N-acylation of the N-terminal cysteine of apolipoprotein, the last step in lipoprotein maturation.</text>
</comment>
<evidence type="ECO:0000259" key="10">
    <source>
        <dbReference type="PROSITE" id="PS50263"/>
    </source>
</evidence>